<evidence type="ECO:0000313" key="6">
    <source>
        <dbReference type="Proteomes" id="UP001549921"/>
    </source>
</evidence>
<evidence type="ECO:0000256" key="2">
    <source>
        <dbReference type="ARBA" id="ARBA00022723"/>
    </source>
</evidence>
<gene>
    <name evidence="5" type="ORF">ABMA28_003476</name>
</gene>
<evidence type="ECO:0000256" key="3">
    <source>
        <dbReference type="SAM" id="MobiDB-lite"/>
    </source>
</evidence>
<dbReference type="Pfam" id="PF13359">
    <property type="entry name" value="DDE_Tnp_4"/>
    <property type="match status" value="1"/>
</dbReference>
<dbReference type="InterPro" id="IPR027806">
    <property type="entry name" value="HARBI1_dom"/>
</dbReference>
<organism evidence="5 6">
    <name type="scientific">Loxostege sticticalis</name>
    <name type="common">Beet webworm moth</name>
    <dbReference type="NCBI Taxonomy" id="481309"/>
    <lineage>
        <taxon>Eukaryota</taxon>
        <taxon>Metazoa</taxon>
        <taxon>Ecdysozoa</taxon>
        <taxon>Arthropoda</taxon>
        <taxon>Hexapoda</taxon>
        <taxon>Insecta</taxon>
        <taxon>Pterygota</taxon>
        <taxon>Neoptera</taxon>
        <taxon>Endopterygota</taxon>
        <taxon>Lepidoptera</taxon>
        <taxon>Glossata</taxon>
        <taxon>Ditrysia</taxon>
        <taxon>Pyraloidea</taxon>
        <taxon>Crambidae</taxon>
        <taxon>Pyraustinae</taxon>
        <taxon>Loxostege</taxon>
    </lineage>
</organism>
<protein>
    <recommendedName>
        <fullName evidence="4">DDE Tnp4 domain-containing protein</fullName>
    </recommendedName>
</protein>
<dbReference type="PANTHER" id="PTHR23080">
    <property type="entry name" value="THAP DOMAIN PROTEIN"/>
    <property type="match status" value="1"/>
</dbReference>
<feature type="compositionally biased region" description="Basic and acidic residues" evidence="3">
    <location>
        <begin position="1"/>
        <end position="14"/>
    </location>
</feature>
<dbReference type="EMBL" id="JBEDNZ010000014">
    <property type="protein sequence ID" value="KAL0830018.1"/>
    <property type="molecule type" value="Genomic_DNA"/>
</dbReference>
<feature type="region of interest" description="Disordered" evidence="3">
    <location>
        <begin position="1"/>
        <end position="38"/>
    </location>
</feature>
<dbReference type="GO" id="GO:0046872">
    <property type="term" value="F:metal ion binding"/>
    <property type="evidence" value="ECO:0007669"/>
    <property type="project" value="UniProtKB-KW"/>
</dbReference>
<name>A0ABD0SYW6_LOXSC</name>
<accession>A0ABD0SYW6</accession>
<evidence type="ECO:0000259" key="4">
    <source>
        <dbReference type="Pfam" id="PF13359"/>
    </source>
</evidence>
<comment type="caution">
    <text evidence="5">The sequence shown here is derived from an EMBL/GenBank/DDBJ whole genome shotgun (WGS) entry which is preliminary data.</text>
</comment>
<evidence type="ECO:0000256" key="1">
    <source>
        <dbReference type="ARBA" id="ARBA00001968"/>
    </source>
</evidence>
<proteinExistence type="predicted"/>
<evidence type="ECO:0000313" key="5">
    <source>
        <dbReference type="EMBL" id="KAL0830018.1"/>
    </source>
</evidence>
<feature type="domain" description="DDE Tnp4" evidence="4">
    <location>
        <begin position="81"/>
        <end position="231"/>
    </location>
</feature>
<dbReference type="PANTHER" id="PTHR23080:SF143">
    <property type="entry name" value="SI:DKEY-56D12.4"/>
    <property type="match status" value="1"/>
</dbReference>
<keyword evidence="2" id="KW-0479">Metal-binding</keyword>
<comment type="cofactor">
    <cofactor evidence="1">
        <name>a divalent metal cation</name>
        <dbReference type="ChEBI" id="CHEBI:60240"/>
    </cofactor>
</comment>
<dbReference type="Proteomes" id="UP001549921">
    <property type="component" value="Unassembled WGS sequence"/>
</dbReference>
<dbReference type="AlphaFoldDB" id="A0ABD0SYW6"/>
<reference evidence="5 6" key="1">
    <citation type="submission" date="2024-06" db="EMBL/GenBank/DDBJ databases">
        <title>A chromosome-level genome assembly of beet webworm, Loxostege sticticalis.</title>
        <authorList>
            <person name="Zhang Y."/>
        </authorList>
    </citation>
    <scope>NUCLEOTIDE SEQUENCE [LARGE SCALE GENOMIC DNA]</scope>
    <source>
        <strain evidence="5">AQ028</strain>
        <tissue evidence="5">Male pupae</tissue>
    </source>
</reference>
<feature type="compositionally biased region" description="Basic residues" evidence="3">
    <location>
        <begin position="15"/>
        <end position="35"/>
    </location>
</feature>
<sequence>MEKNNKKTANEQKTNKNKTGKAQKKKPKNMKKKNQKGSDDKDIDIYFLSSFLFLVQKQNGSPYLVTFLYYTPENFEIFKNTKTIIDSTEATFSNHKTKNTIKFLLVGASPGGLISYCSDGYGGATSDRQLIERSPLTKLCQAGDVIMADKGFNFQDIFASKNVAVKIPTFLRGSSQLSTYDLRKDRELSKRRVHITRLIGLTKTYTILKSEMNSYYVPLTSKIIFLCVMLCSFKERIVFQFK</sequence>